<name>A0A336MX64_CULSO</name>
<proteinExistence type="predicted"/>
<organism evidence="3">
    <name type="scientific">Culicoides sonorensis</name>
    <name type="common">Biting midge</name>
    <dbReference type="NCBI Taxonomy" id="179676"/>
    <lineage>
        <taxon>Eukaryota</taxon>
        <taxon>Metazoa</taxon>
        <taxon>Ecdysozoa</taxon>
        <taxon>Arthropoda</taxon>
        <taxon>Hexapoda</taxon>
        <taxon>Insecta</taxon>
        <taxon>Pterygota</taxon>
        <taxon>Neoptera</taxon>
        <taxon>Endopterygota</taxon>
        <taxon>Diptera</taxon>
        <taxon>Nematocera</taxon>
        <taxon>Chironomoidea</taxon>
        <taxon>Ceratopogonidae</taxon>
        <taxon>Ceratopogoninae</taxon>
        <taxon>Culicoides</taxon>
        <taxon>Monoculicoides</taxon>
    </lineage>
</organism>
<reference evidence="2" key="1">
    <citation type="submission" date="2018-04" db="EMBL/GenBank/DDBJ databases">
        <authorList>
            <person name="Go L.Y."/>
            <person name="Mitchell J.A."/>
        </authorList>
    </citation>
    <scope>NUCLEOTIDE SEQUENCE</scope>
    <source>
        <tissue evidence="2">Whole organism</tissue>
    </source>
</reference>
<sequence>MKYHQLVPVRAVNALSDWLVFNLEELGVDTPLVYSRLLLSLLHNTINITTIEQAADIPYFKEFISLHSKQYNINNHYNTNQLLANLDIEELKKFAAVNLLIDATGSNSTGQETVAGHTNNQNQHNSTINSLVNELHKKIRAIEKENSSSSSSTPTSSHAFIDQVTELNKGKNLNSLDQVENLRNRFNDMKESLETCTIEDVTKKYYSAFPALDKELNPCTNSNLNHHFTKNNSNIRRSRTAVSSPESSNKNLSWSNVFNNKNLVVMNQIPSKMNVSASNSANHKTSNTSNGLNSLKRKSKRKRAGKTKSFYINRKPFTASDDGASLWDMNFEGNWEMGQDLISDFVMNQQNYDQKSAHHIMRNRSISEGDFRGNYKKHGNRNHHKINNNNDEDVQDLYLKKEINSHTKEDASFHLPIQLLPATENSQGVNIQFNANVVNVHKNNTKQDPGQQQDYIAQLKTKFDKIKSIWNDVQTSSDGYDTVDGVASVRNVWEPLNEIVPQCYEQNCGTWASNPAQNTNYNGFGMQNQQQFNADYNFIKCGTNLQTSIWSNEGNGEEMHEIKDTLQCREIFDQASDTDSCYFSSLNTTLNAMPIGEKRGSHISLSNHSEHSMFTEVVSSKKGSNNNLLNHLAITGNNMDNNKNEIDQEIAKNCDEDENLLTSEKTHFKPIAYPDGYTFEISNNLDDVEFYRSESGSLYLDQDQYMEFRMDHLRDEFYMNYNTNFDNDESMQEITDPTPLKFIVKFCVRRNEKCCQTDEQDFEEFDNVSVSSNSFGFNSHYDHFQTNWRYSEKILGDTRIDFNDDSESPMSSKCIWSNAEGLNNQSESHRLWETCNTCQDSISFPANRRLKDELLADGEEILSDLNYFQSLIIGSDWHDETAPNEIVTKDDPADNLIDRTRVYQKVDKFVNDLLKPETTKTLAKALDNCSTDWENVADNDLLPFAYLFNCQVNNNQNNCKDRGRTQANQSNMSDDEKAQMKQDLKLFEIQKTPPDKNVDQPVTDSTVNFHNIRNYIDAELWKSTDQKIPLTLLQFQSTMIKNARLERKRRHSACKNLSNNYYQIKFTGYDYLDVFDTGNEKINKCINYGERLIMINDTLDHALNIGDFNETSGKEATYVDGYNFITKYWANDASSIIFKNNNLLLKQIDITRPLTR</sequence>
<gene>
    <name evidence="3" type="primary">CSON005514</name>
</gene>
<feature type="region of interest" description="Disordered" evidence="1">
    <location>
        <begin position="275"/>
        <end position="308"/>
    </location>
</feature>
<evidence type="ECO:0000313" key="3">
    <source>
        <dbReference type="EMBL" id="SSX32857.1"/>
    </source>
</evidence>
<protein>
    <submittedName>
        <fullName evidence="3">CSON005514 protein</fullName>
    </submittedName>
</protein>
<reference evidence="3" key="2">
    <citation type="submission" date="2018-07" db="EMBL/GenBank/DDBJ databases">
        <authorList>
            <person name="Quirk P.G."/>
            <person name="Krulwich T.A."/>
        </authorList>
    </citation>
    <scope>NUCLEOTIDE SEQUENCE</scope>
</reference>
<dbReference type="OMA" id="KYWANDA"/>
<feature type="compositionally biased region" description="Polar residues" evidence="1">
    <location>
        <begin position="275"/>
        <end position="293"/>
    </location>
</feature>
<evidence type="ECO:0000256" key="1">
    <source>
        <dbReference type="SAM" id="MobiDB-lite"/>
    </source>
</evidence>
<dbReference type="AlphaFoldDB" id="A0A336MX64"/>
<dbReference type="EMBL" id="UFQS01002177">
    <property type="protein sequence ID" value="SSX13423.1"/>
    <property type="molecule type" value="Genomic_DNA"/>
</dbReference>
<dbReference type="EMBL" id="UFQT01002177">
    <property type="protein sequence ID" value="SSX32857.1"/>
    <property type="molecule type" value="Genomic_DNA"/>
</dbReference>
<feature type="region of interest" description="Disordered" evidence="1">
    <location>
        <begin position="957"/>
        <end position="977"/>
    </location>
</feature>
<feature type="region of interest" description="Disordered" evidence="1">
    <location>
        <begin position="228"/>
        <end position="253"/>
    </location>
</feature>
<accession>A0A336MX64</accession>
<feature type="compositionally biased region" description="Basic residues" evidence="1">
    <location>
        <begin position="295"/>
        <end position="306"/>
    </location>
</feature>
<evidence type="ECO:0000313" key="2">
    <source>
        <dbReference type="EMBL" id="SSX13423.1"/>
    </source>
</evidence>
<dbReference type="VEuPathDB" id="VectorBase:CSON005514"/>